<evidence type="ECO:0000313" key="1">
    <source>
        <dbReference type="EMBL" id="TDK68758.1"/>
    </source>
</evidence>
<dbReference type="EMBL" id="SMYL01000001">
    <property type="protein sequence ID" value="TDK68758.1"/>
    <property type="molecule type" value="Genomic_DNA"/>
</dbReference>
<comment type="caution">
    <text evidence="1">The sequence shown here is derived from an EMBL/GenBank/DDBJ whole genome shotgun (WGS) entry which is preliminary data.</text>
</comment>
<proteinExistence type="predicted"/>
<reference evidence="1 2" key="1">
    <citation type="submission" date="2019-03" db="EMBL/GenBank/DDBJ databases">
        <title>Sapientia aquatica gen. nov., sp. nov., isolated from a crater lake.</title>
        <authorList>
            <person name="Felfoldi T."/>
            <person name="Szabo A."/>
            <person name="Toth E."/>
            <person name="Schumann P."/>
            <person name="Keki Z."/>
            <person name="Marialigeti K."/>
            <person name="Mathe I."/>
        </authorList>
    </citation>
    <scope>NUCLEOTIDE SEQUENCE [LARGE SCALE GENOMIC DNA]</scope>
    <source>
        <strain evidence="1 2">SA-152</strain>
    </source>
</reference>
<keyword evidence="2" id="KW-1185">Reference proteome</keyword>
<gene>
    <name evidence="1" type="ORF">E2I14_01725</name>
</gene>
<accession>A0A4R5W6M3</accession>
<evidence type="ECO:0000313" key="2">
    <source>
        <dbReference type="Proteomes" id="UP000294829"/>
    </source>
</evidence>
<organism evidence="1 2">
    <name type="scientific">Sapientia aquatica</name>
    <dbReference type="NCBI Taxonomy" id="1549640"/>
    <lineage>
        <taxon>Bacteria</taxon>
        <taxon>Pseudomonadati</taxon>
        <taxon>Pseudomonadota</taxon>
        <taxon>Betaproteobacteria</taxon>
        <taxon>Burkholderiales</taxon>
        <taxon>Oxalobacteraceae</taxon>
        <taxon>Sapientia</taxon>
    </lineage>
</organism>
<name>A0A4R5W6M3_9BURK</name>
<sequence length="63" mass="6864">MDGIDEVIVAGFGSRWHGLARVSLPWLGLARLGSLWLGFAQVGLVGQIRLALGRWLTNMKFVG</sequence>
<dbReference type="AlphaFoldDB" id="A0A4R5W6M3"/>
<dbReference type="Proteomes" id="UP000294829">
    <property type="component" value="Unassembled WGS sequence"/>
</dbReference>
<protein>
    <submittedName>
        <fullName evidence="1">Uncharacterized protein</fullName>
    </submittedName>
</protein>